<protein>
    <submittedName>
        <fullName evidence="2">Uncharacterized protein</fullName>
    </submittedName>
</protein>
<evidence type="ECO:0000313" key="2">
    <source>
        <dbReference type="EMBL" id="KAK5049819.1"/>
    </source>
</evidence>
<reference evidence="2 3" key="1">
    <citation type="submission" date="2023-08" db="EMBL/GenBank/DDBJ databases">
        <title>Black Yeasts Isolated from many extreme environments.</title>
        <authorList>
            <person name="Coleine C."/>
            <person name="Stajich J.E."/>
            <person name="Selbmann L."/>
        </authorList>
    </citation>
    <scope>NUCLEOTIDE SEQUENCE [LARGE SCALE GENOMIC DNA]</scope>
    <source>
        <strain evidence="2 3">CCFEE 5792</strain>
    </source>
</reference>
<dbReference type="RefSeq" id="XP_064704629.1">
    <property type="nucleotide sequence ID" value="XM_064847517.1"/>
</dbReference>
<feature type="region of interest" description="Disordered" evidence="1">
    <location>
        <begin position="1"/>
        <end position="131"/>
    </location>
</feature>
<dbReference type="PANTHER" id="PTHR37540:SF5">
    <property type="entry name" value="TRANSCRIPTION FACTOR DOMAIN-CONTAINING PROTEIN"/>
    <property type="match status" value="1"/>
</dbReference>
<organism evidence="2 3">
    <name type="scientific">Exophiala bonariae</name>
    <dbReference type="NCBI Taxonomy" id="1690606"/>
    <lineage>
        <taxon>Eukaryota</taxon>
        <taxon>Fungi</taxon>
        <taxon>Dikarya</taxon>
        <taxon>Ascomycota</taxon>
        <taxon>Pezizomycotina</taxon>
        <taxon>Eurotiomycetes</taxon>
        <taxon>Chaetothyriomycetidae</taxon>
        <taxon>Chaetothyriales</taxon>
        <taxon>Herpotrichiellaceae</taxon>
        <taxon>Exophiala</taxon>
    </lineage>
</organism>
<feature type="compositionally biased region" description="Polar residues" evidence="1">
    <location>
        <begin position="92"/>
        <end position="110"/>
    </location>
</feature>
<proteinExistence type="predicted"/>
<evidence type="ECO:0000256" key="1">
    <source>
        <dbReference type="SAM" id="MobiDB-lite"/>
    </source>
</evidence>
<gene>
    <name evidence="2" type="ORF">LTR84_003937</name>
</gene>
<name>A0AAV9N731_9EURO</name>
<keyword evidence="3" id="KW-1185">Reference proteome</keyword>
<accession>A0AAV9N731</accession>
<dbReference type="GeneID" id="89972117"/>
<dbReference type="PANTHER" id="PTHR37540">
    <property type="entry name" value="TRANSCRIPTION FACTOR (ACR-2), PUTATIVE-RELATED-RELATED"/>
    <property type="match status" value="1"/>
</dbReference>
<evidence type="ECO:0000313" key="3">
    <source>
        <dbReference type="Proteomes" id="UP001358417"/>
    </source>
</evidence>
<sequence length="574" mass="64628">MHKAKAVTSRLEQSAGVAATRATPKTFQFVDANPTTDAERSQNKILVRSNASNFHWRRVKKSSNGSTSRSSTRKRTPNHEPKKPLGRAIAPISQTNDDISSSTESDQSPPKNEEDRVSQEDTESPIESDVPAETTRDLLSLIVSGHYDPFEMYPSDLPKEFISPILYQINGFLASVFPPERGKPISALSERWLNTTFSDRALFHASIFCQLTRNSAFISARSESREHVQCYTETIRGVHQKFLDNNTSCTDENILSVYALAYHGATRPQTSTEVPNQGPLKTLQLLHVYGGRLETVDVHLRGLAKMLTLRGGVRKIGLPGLAQAISCGDIILATQRLEKPLLPFVAMHDDVIGRLTAASRQDHPLVGLGRGFRVLPEMLGRAEVSKLLIVLRWIIQYTFAIDDYEQKRPEAQATLRLGDERNFVQHSLMLLSPTILEMEEEHPMHRLCRLGTLIYSVLVVFPIPSEAAPFHRLAKEVQAQLSQASVQSRWIEAPELILWVTVLGAIASTGSQYREWYLTTLDRLTKRLNLVTWSAMKERLGMFLWFESTNDEDGFKLWKEMEDSSPFRLPNSAH</sequence>
<dbReference type="EMBL" id="JAVRRD010000018">
    <property type="protein sequence ID" value="KAK5049819.1"/>
    <property type="molecule type" value="Genomic_DNA"/>
</dbReference>
<dbReference type="AlphaFoldDB" id="A0AAV9N731"/>
<dbReference type="Proteomes" id="UP001358417">
    <property type="component" value="Unassembled WGS sequence"/>
</dbReference>
<comment type="caution">
    <text evidence="2">The sequence shown here is derived from an EMBL/GenBank/DDBJ whole genome shotgun (WGS) entry which is preliminary data.</text>
</comment>